<dbReference type="PANTHER" id="PTHR20889">
    <property type="entry name" value="PHOSPHATASE, ORPHAN 1, 2"/>
    <property type="match status" value="1"/>
</dbReference>
<proteinExistence type="predicted"/>
<dbReference type="OrthoDB" id="10267182at2759"/>
<accession>A0A9P6FJL2</accession>
<dbReference type="Pfam" id="PF06888">
    <property type="entry name" value="Put_Phosphatase"/>
    <property type="match status" value="1"/>
</dbReference>
<reference evidence="2" key="1">
    <citation type="journal article" date="2020" name="Fungal Divers.">
        <title>Resolving the Mortierellaceae phylogeny through synthesis of multi-gene phylogenetics and phylogenomics.</title>
        <authorList>
            <person name="Vandepol N."/>
            <person name="Liber J."/>
            <person name="Desiro A."/>
            <person name="Na H."/>
            <person name="Kennedy M."/>
            <person name="Barry K."/>
            <person name="Grigoriev I.V."/>
            <person name="Miller A.N."/>
            <person name="O'Donnell K."/>
            <person name="Stajich J.E."/>
            <person name="Bonito G."/>
        </authorList>
    </citation>
    <scope>NUCLEOTIDE SEQUENCE</scope>
    <source>
        <strain evidence="2">KOD1015</strain>
    </source>
</reference>
<protein>
    <submittedName>
        <fullName evidence="2">Uncharacterized protein</fullName>
    </submittedName>
</protein>
<evidence type="ECO:0000313" key="3">
    <source>
        <dbReference type="Proteomes" id="UP000780801"/>
    </source>
</evidence>
<name>A0A9P6FJL2_9FUNG</name>
<feature type="region of interest" description="Disordered" evidence="1">
    <location>
        <begin position="82"/>
        <end position="102"/>
    </location>
</feature>
<comment type="caution">
    <text evidence="2">The sequence shown here is derived from an EMBL/GenBank/DDBJ whole genome shotgun (WGS) entry which is preliminary data.</text>
</comment>
<sequence length="102" mass="11178">GQEIQKMIDSNNWDQIVYMGDSTNDFCPSTRLQSKDIVLARSDLLLEKEIKAQPDLIKAKVVYWESPAAALTAIQEIFKIPASKSTQSSSTSTSSITIQAAA</sequence>
<keyword evidence="3" id="KW-1185">Reference proteome</keyword>
<dbReference type="Gene3D" id="3.40.50.1000">
    <property type="entry name" value="HAD superfamily/HAD-like"/>
    <property type="match status" value="1"/>
</dbReference>
<dbReference type="EMBL" id="JAABOA010006229">
    <property type="protein sequence ID" value="KAF9567910.1"/>
    <property type="molecule type" value="Genomic_DNA"/>
</dbReference>
<evidence type="ECO:0000313" key="2">
    <source>
        <dbReference type="EMBL" id="KAF9567910.1"/>
    </source>
</evidence>
<dbReference type="PANTHER" id="PTHR20889:SF12">
    <property type="entry name" value="LP01149P"/>
    <property type="match status" value="1"/>
</dbReference>
<dbReference type="GO" id="GO:0016791">
    <property type="term" value="F:phosphatase activity"/>
    <property type="evidence" value="ECO:0007669"/>
    <property type="project" value="InterPro"/>
</dbReference>
<evidence type="ECO:0000256" key="1">
    <source>
        <dbReference type="SAM" id="MobiDB-lite"/>
    </source>
</evidence>
<gene>
    <name evidence="2" type="ORF">BGW38_008839</name>
</gene>
<dbReference type="AlphaFoldDB" id="A0A9P6FJL2"/>
<organism evidence="2 3">
    <name type="scientific">Lunasporangiospora selenospora</name>
    <dbReference type="NCBI Taxonomy" id="979761"/>
    <lineage>
        <taxon>Eukaryota</taxon>
        <taxon>Fungi</taxon>
        <taxon>Fungi incertae sedis</taxon>
        <taxon>Mucoromycota</taxon>
        <taxon>Mortierellomycotina</taxon>
        <taxon>Mortierellomycetes</taxon>
        <taxon>Mortierellales</taxon>
        <taxon>Mortierellaceae</taxon>
        <taxon>Lunasporangiospora</taxon>
    </lineage>
</organism>
<dbReference type="InterPro" id="IPR023214">
    <property type="entry name" value="HAD_sf"/>
</dbReference>
<dbReference type="InterPro" id="IPR016965">
    <property type="entry name" value="Pase_PHOSPHO-typ"/>
</dbReference>
<feature type="non-terminal residue" evidence="2">
    <location>
        <position position="1"/>
    </location>
</feature>
<dbReference type="Proteomes" id="UP000780801">
    <property type="component" value="Unassembled WGS sequence"/>
</dbReference>